<proteinExistence type="predicted"/>
<organism evidence="2 3">
    <name type="scientific">Cotesia glomerata</name>
    <name type="common">Lepidopteran parasitic wasp</name>
    <name type="synonym">Apanteles glomeratus</name>
    <dbReference type="NCBI Taxonomy" id="32391"/>
    <lineage>
        <taxon>Eukaryota</taxon>
        <taxon>Metazoa</taxon>
        <taxon>Ecdysozoa</taxon>
        <taxon>Arthropoda</taxon>
        <taxon>Hexapoda</taxon>
        <taxon>Insecta</taxon>
        <taxon>Pterygota</taxon>
        <taxon>Neoptera</taxon>
        <taxon>Endopterygota</taxon>
        <taxon>Hymenoptera</taxon>
        <taxon>Apocrita</taxon>
        <taxon>Ichneumonoidea</taxon>
        <taxon>Braconidae</taxon>
        <taxon>Microgastrinae</taxon>
        <taxon>Cotesia</taxon>
    </lineage>
</organism>
<accession>A0AAV7I8E2</accession>
<feature type="region of interest" description="Disordered" evidence="1">
    <location>
        <begin position="65"/>
        <end position="86"/>
    </location>
</feature>
<evidence type="ECO:0000256" key="1">
    <source>
        <dbReference type="SAM" id="MobiDB-lite"/>
    </source>
</evidence>
<feature type="compositionally biased region" description="Low complexity" evidence="1">
    <location>
        <begin position="65"/>
        <end position="78"/>
    </location>
</feature>
<gene>
    <name evidence="2" type="ORF">KQX54_008847</name>
</gene>
<evidence type="ECO:0000313" key="3">
    <source>
        <dbReference type="Proteomes" id="UP000826195"/>
    </source>
</evidence>
<sequence>METKARLGRQRRGPGCGQRQRTAVDIREAQEEEATKHRDSSPDGHIVWSGTSRCVPISRLLRDAGLGADSDSNSDSDSAGGGAAATATETKFAGVFKLLFENFLVSSQQPPANSQPGSSPGFKRHATLIVY</sequence>
<dbReference type="AlphaFoldDB" id="A0AAV7I8E2"/>
<feature type="region of interest" description="Disordered" evidence="1">
    <location>
        <begin position="1"/>
        <end position="49"/>
    </location>
</feature>
<feature type="compositionally biased region" description="Basic and acidic residues" evidence="1">
    <location>
        <begin position="22"/>
        <end position="42"/>
    </location>
</feature>
<reference evidence="2 3" key="1">
    <citation type="journal article" date="2021" name="J. Hered.">
        <title>A chromosome-level genome assembly of the parasitoid wasp, Cotesia glomerata (Hymenoptera: Braconidae).</title>
        <authorList>
            <person name="Pinto B.J."/>
            <person name="Weis J.J."/>
            <person name="Gamble T."/>
            <person name="Ode P.J."/>
            <person name="Paul R."/>
            <person name="Zaspel J.M."/>
        </authorList>
    </citation>
    <scope>NUCLEOTIDE SEQUENCE [LARGE SCALE GENOMIC DNA]</scope>
    <source>
        <strain evidence="2">CgM1</strain>
    </source>
</reference>
<evidence type="ECO:0000313" key="2">
    <source>
        <dbReference type="EMBL" id="KAH0546351.1"/>
    </source>
</evidence>
<dbReference type="EMBL" id="JAHXZJ010002237">
    <property type="protein sequence ID" value="KAH0546351.1"/>
    <property type="molecule type" value="Genomic_DNA"/>
</dbReference>
<dbReference type="Proteomes" id="UP000826195">
    <property type="component" value="Unassembled WGS sequence"/>
</dbReference>
<feature type="compositionally biased region" description="Basic residues" evidence="1">
    <location>
        <begin position="1"/>
        <end position="12"/>
    </location>
</feature>
<name>A0AAV7I8E2_COTGL</name>
<protein>
    <submittedName>
        <fullName evidence="2">Uncharacterized protein</fullName>
    </submittedName>
</protein>
<keyword evidence="3" id="KW-1185">Reference proteome</keyword>
<comment type="caution">
    <text evidence="2">The sequence shown here is derived from an EMBL/GenBank/DDBJ whole genome shotgun (WGS) entry which is preliminary data.</text>
</comment>